<dbReference type="InterPro" id="IPR019920">
    <property type="entry name" value="F420-binding_dom_put"/>
</dbReference>
<dbReference type="Proteomes" id="UP001300763">
    <property type="component" value="Unassembled WGS sequence"/>
</dbReference>
<organism evidence="3 4">
    <name type="scientific">Actinomycetospora lemnae</name>
    <dbReference type="NCBI Taxonomy" id="3019891"/>
    <lineage>
        <taxon>Bacteria</taxon>
        <taxon>Bacillati</taxon>
        <taxon>Actinomycetota</taxon>
        <taxon>Actinomycetes</taxon>
        <taxon>Pseudonocardiales</taxon>
        <taxon>Pseudonocardiaceae</taxon>
        <taxon>Actinomycetospora</taxon>
    </lineage>
</organism>
<reference evidence="3 4" key="1">
    <citation type="submission" date="2023-02" db="EMBL/GenBank/DDBJ databases">
        <title>Genome sequencing required for Actinomycetospora new species description.</title>
        <authorList>
            <person name="Saimee Y."/>
            <person name="Duangmal K."/>
        </authorList>
    </citation>
    <scope>NUCLEOTIDE SEQUENCE [LARGE SCALE GENOMIC DNA]</scope>
    <source>
        <strain evidence="3 4">DW7H6</strain>
    </source>
</reference>
<sequence length="141" mass="15112">MADLRDPAVRAFLAEGTRTGKVGWTARDGRPLVAPVWFLVEDDTIVFNTGAGSAKGTAFARDPRIVLCVDLEEPPFGFVQVQGSVTLSEDPDELRRTATALGGRYMGADRAEEFGARNGVPGELVVRLHPSKVVAVLDMTA</sequence>
<keyword evidence="1" id="KW-0560">Oxidoreductase</keyword>
<dbReference type="InterPro" id="IPR052019">
    <property type="entry name" value="F420H2_bilvrd_red/Heme_oxyg"/>
</dbReference>
<evidence type="ECO:0000256" key="1">
    <source>
        <dbReference type="ARBA" id="ARBA00023002"/>
    </source>
</evidence>
<protein>
    <submittedName>
        <fullName evidence="3">PPOX class F420-dependent oxidoreductase</fullName>
    </submittedName>
</protein>
<keyword evidence="4" id="KW-1185">Reference proteome</keyword>
<dbReference type="InterPro" id="IPR011576">
    <property type="entry name" value="Pyridox_Oxase_N"/>
</dbReference>
<dbReference type="Gene3D" id="2.30.110.10">
    <property type="entry name" value="Electron Transport, Fmn-binding Protein, Chain A"/>
    <property type="match status" value="1"/>
</dbReference>
<dbReference type="PANTHER" id="PTHR35176">
    <property type="entry name" value="HEME OXYGENASE HI_0854-RELATED"/>
    <property type="match status" value="1"/>
</dbReference>
<dbReference type="PANTHER" id="PTHR35176:SF1">
    <property type="entry name" value="F420H(2)-DEPENDENT BILIVERDIN REDUCTASE"/>
    <property type="match status" value="1"/>
</dbReference>
<dbReference type="EMBL" id="JAQZAO010000005">
    <property type="protein sequence ID" value="MDD7966440.1"/>
    <property type="molecule type" value="Genomic_DNA"/>
</dbReference>
<gene>
    <name evidence="3" type="ORF">PGB27_13945</name>
</gene>
<comment type="caution">
    <text evidence="3">The sequence shown here is derived from an EMBL/GenBank/DDBJ whole genome shotgun (WGS) entry which is preliminary data.</text>
</comment>
<dbReference type="SUPFAM" id="SSF50475">
    <property type="entry name" value="FMN-binding split barrel"/>
    <property type="match status" value="1"/>
</dbReference>
<evidence type="ECO:0000313" key="3">
    <source>
        <dbReference type="EMBL" id="MDD7966440.1"/>
    </source>
</evidence>
<accession>A0ABT5SVD8</accession>
<evidence type="ECO:0000313" key="4">
    <source>
        <dbReference type="Proteomes" id="UP001300763"/>
    </source>
</evidence>
<dbReference type="Pfam" id="PF01243">
    <property type="entry name" value="PNPOx_N"/>
    <property type="match status" value="1"/>
</dbReference>
<dbReference type="InterPro" id="IPR012349">
    <property type="entry name" value="Split_barrel_FMN-bd"/>
</dbReference>
<dbReference type="RefSeq" id="WP_274200956.1">
    <property type="nucleotide sequence ID" value="NZ_JAQZAO010000005.1"/>
</dbReference>
<dbReference type="NCBIfam" id="TIGR03618">
    <property type="entry name" value="Rv1155_F420"/>
    <property type="match status" value="1"/>
</dbReference>
<feature type="domain" description="Pyridoxamine 5'-phosphate oxidase N-terminal" evidence="2">
    <location>
        <begin position="7"/>
        <end position="133"/>
    </location>
</feature>
<evidence type="ECO:0000259" key="2">
    <source>
        <dbReference type="Pfam" id="PF01243"/>
    </source>
</evidence>
<proteinExistence type="predicted"/>
<name>A0ABT5SVD8_9PSEU</name>